<dbReference type="Proteomes" id="UP000014760">
    <property type="component" value="Unassembled WGS sequence"/>
</dbReference>
<evidence type="ECO:0000313" key="4">
    <source>
        <dbReference type="Proteomes" id="UP000014760"/>
    </source>
</evidence>
<dbReference type="EMBL" id="KB311138">
    <property type="protein sequence ID" value="ELT89872.1"/>
    <property type="molecule type" value="Genomic_DNA"/>
</dbReference>
<evidence type="ECO:0000256" key="1">
    <source>
        <dbReference type="SAM" id="MobiDB-lite"/>
    </source>
</evidence>
<dbReference type="EnsemblMetazoa" id="CapteT200563">
    <property type="protein sequence ID" value="CapteP200563"/>
    <property type="gene ID" value="CapteG200563"/>
</dbReference>
<accession>R7TEH2</accession>
<evidence type="ECO:0000313" key="2">
    <source>
        <dbReference type="EMBL" id="ELT89872.1"/>
    </source>
</evidence>
<evidence type="ECO:0000313" key="3">
    <source>
        <dbReference type="EnsemblMetazoa" id="CapteP200563"/>
    </source>
</evidence>
<reference evidence="3" key="3">
    <citation type="submission" date="2015-06" db="UniProtKB">
        <authorList>
            <consortium name="EnsemblMetazoa"/>
        </authorList>
    </citation>
    <scope>IDENTIFICATION</scope>
</reference>
<feature type="compositionally biased region" description="Basic and acidic residues" evidence="1">
    <location>
        <begin position="47"/>
        <end position="73"/>
    </location>
</feature>
<dbReference type="AlphaFoldDB" id="R7TEH2"/>
<sequence length="162" mass="18199">MVVKAKGVVLEVTVEPTLKCFHGWGLYYVGGYFVQNEFQADESDEENQSKEDQSDESCKKAVKGGSHESHDTSDSEEEVESRNDKGAARFQWTEKLTLIIKNAFSSCINAPTGSRLPSKMEVLGFMNKHQLVALYPKIRTKNHESAAIEKEEVDVLILFLLL</sequence>
<gene>
    <name evidence="2" type="ORF">CAPTEDRAFT_200563</name>
</gene>
<protein>
    <submittedName>
        <fullName evidence="2 3">Uncharacterized protein</fullName>
    </submittedName>
</protein>
<dbReference type="EMBL" id="AMQN01003190">
    <property type="status" value="NOT_ANNOTATED_CDS"/>
    <property type="molecule type" value="Genomic_DNA"/>
</dbReference>
<keyword evidence="4" id="KW-1185">Reference proteome</keyword>
<organism evidence="2">
    <name type="scientific">Capitella teleta</name>
    <name type="common">Polychaete worm</name>
    <dbReference type="NCBI Taxonomy" id="283909"/>
    <lineage>
        <taxon>Eukaryota</taxon>
        <taxon>Metazoa</taxon>
        <taxon>Spiralia</taxon>
        <taxon>Lophotrochozoa</taxon>
        <taxon>Annelida</taxon>
        <taxon>Polychaeta</taxon>
        <taxon>Sedentaria</taxon>
        <taxon>Scolecida</taxon>
        <taxon>Capitellidae</taxon>
        <taxon>Capitella</taxon>
    </lineage>
</organism>
<reference evidence="2 4" key="2">
    <citation type="journal article" date="2013" name="Nature">
        <title>Insights into bilaterian evolution from three spiralian genomes.</title>
        <authorList>
            <person name="Simakov O."/>
            <person name="Marletaz F."/>
            <person name="Cho S.J."/>
            <person name="Edsinger-Gonzales E."/>
            <person name="Havlak P."/>
            <person name="Hellsten U."/>
            <person name="Kuo D.H."/>
            <person name="Larsson T."/>
            <person name="Lv J."/>
            <person name="Arendt D."/>
            <person name="Savage R."/>
            <person name="Osoegawa K."/>
            <person name="de Jong P."/>
            <person name="Grimwood J."/>
            <person name="Chapman J.A."/>
            <person name="Shapiro H."/>
            <person name="Aerts A."/>
            <person name="Otillar R.P."/>
            <person name="Terry A.Y."/>
            <person name="Boore J.L."/>
            <person name="Grigoriev I.V."/>
            <person name="Lindberg D.R."/>
            <person name="Seaver E.C."/>
            <person name="Weisblat D.A."/>
            <person name="Putnam N.H."/>
            <person name="Rokhsar D.S."/>
        </authorList>
    </citation>
    <scope>NUCLEOTIDE SEQUENCE</scope>
    <source>
        <strain evidence="2 4">I ESC-2004</strain>
    </source>
</reference>
<feature type="region of interest" description="Disordered" evidence="1">
    <location>
        <begin position="40"/>
        <end position="86"/>
    </location>
</feature>
<dbReference type="HOGENOM" id="CLU_146920_0_0_1"/>
<reference evidence="4" key="1">
    <citation type="submission" date="2012-12" db="EMBL/GenBank/DDBJ databases">
        <authorList>
            <person name="Hellsten U."/>
            <person name="Grimwood J."/>
            <person name="Chapman J.A."/>
            <person name="Shapiro H."/>
            <person name="Aerts A."/>
            <person name="Otillar R.P."/>
            <person name="Terry A.Y."/>
            <person name="Boore J.L."/>
            <person name="Simakov O."/>
            <person name="Marletaz F."/>
            <person name="Cho S.-J."/>
            <person name="Edsinger-Gonzales E."/>
            <person name="Havlak P."/>
            <person name="Kuo D.-H."/>
            <person name="Larsson T."/>
            <person name="Lv J."/>
            <person name="Arendt D."/>
            <person name="Savage R."/>
            <person name="Osoegawa K."/>
            <person name="de Jong P."/>
            <person name="Lindberg D.R."/>
            <person name="Seaver E.C."/>
            <person name="Weisblat D.A."/>
            <person name="Putnam N.H."/>
            <person name="Grigoriev I.V."/>
            <person name="Rokhsar D.S."/>
        </authorList>
    </citation>
    <scope>NUCLEOTIDE SEQUENCE</scope>
    <source>
        <strain evidence="4">I ESC-2004</strain>
    </source>
</reference>
<proteinExistence type="predicted"/>
<name>R7TEH2_CAPTE</name>